<dbReference type="GO" id="GO:0045505">
    <property type="term" value="F:dynein intermediate chain binding"/>
    <property type="evidence" value="ECO:0007669"/>
    <property type="project" value="TreeGrafter"/>
</dbReference>
<keyword evidence="4 10" id="KW-0963">Cytoplasm</keyword>
<evidence type="ECO:0000256" key="1">
    <source>
        <dbReference type="ARBA" id="ARBA00004123"/>
    </source>
</evidence>
<evidence type="ECO:0000256" key="7">
    <source>
        <dbReference type="ARBA" id="ARBA00022927"/>
    </source>
</evidence>
<keyword evidence="10" id="KW-0505">Motor protein</keyword>
<evidence type="ECO:0000256" key="3">
    <source>
        <dbReference type="ARBA" id="ARBA00022448"/>
    </source>
</evidence>
<keyword evidence="5 10" id="KW-0493">Microtubule</keyword>
<sequence length="91" mass="10376">MTSGNLSAVIKIDEMEPEMKDFAIETAINAISAKSTEKEIASHIKKTFEDRYQPHWHCIVGRHFGAHVTFEARNYIYFYIGPIGILLFKSA</sequence>
<dbReference type="Gene3D" id="3.30.740.10">
    <property type="entry name" value="Protein Inhibitor Of Neuronal Nitric Oxide Synthase"/>
    <property type="match status" value="1"/>
</dbReference>
<evidence type="ECO:0000313" key="11">
    <source>
        <dbReference type="EMBL" id="CAG9315447.1"/>
    </source>
</evidence>
<evidence type="ECO:0000256" key="8">
    <source>
        <dbReference type="ARBA" id="ARBA00023212"/>
    </source>
</evidence>
<dbReference type="CDD" id="cd21452">
    <property type="entry name" value="DLC-like_DYNLL1_DYNLL2"/>
    <property type="match status" value="1"/>
</dbReference>
<evidence type="ECO:0000256" key="10">
    <source>
        <dbReference type="RuleBase" id="RU365010"/>
    </source>
</evidence>
<keyword evidence="7" id="KW-0653">Protein transport</keyword>
<organism evidence="11 12">
    <name type="scientific">Blepharisma stoltei</name>
    <dbReference type="NCBI Taxonomy" id="1481888"/>
    <lineage>
        <taxon>Eukaryota</taxon>
        <taxon>Sar</taxon>
        <taxon>Alveolata</taxon>
        <taxon>Ciliophora</taxon>
        <taxon>Postciliodesmatophora</taxon>
        <taxon>Heterotrichea</taxon>
        <taxon>Heterotrichida</taxon>
        <taxon>Blepharismidae</taxon>
        <taxon>Blepharisma</taxon>
    </lineage>
</organism>
<keyword evidence="3" id="KW-0813">Transport</keyword>
<keyword evidence="12" id="KW-1185">Reference proteome</keyword>
<evidence type="ECO:0000313" key="12">
    <source>
        <dbReference type="Proteomes" id="UP001162131"/>
    </source>
</evidence>
<keyword evidence="6" id="KW-0509">mRNA transport</keyword>
<dbReference type="GO" id="GO:0005874">
    <property type="term" value="C:microtubule"/>
    <property type="evidence" value="ECO:0007669"/>
    <property type="project" value="UniProtKB-KW"/>
</dbReference>
<accession>A0AAU9IQM0</accession>
<dbReference type="GO" id="GO:0007017">
    <property type="term" value="P:microtubule-based process"/>
    <property type="evidence" value="ECO:0007669"/>
    <property type="project" value="InterPro"/>
</dbReference>
<evidence type="ECO:0000256" key="9">
    <source>
        <dbReference type="ARBA" id="ARBA00023242"/>
    </source>
</evidence>
<comment type="subcellular location">
    <subcellularLocation>
        <location evidence="2 10">Cytoplasm</location>
        <location evidence="2 10">Cytoskeleton</location>
    </subcellularLocation>
    <subcellularLocation>
        <location evidence="1">Nucleus</location>
    </subcellularLocation>
</comment>
<comment type="similarity">
    <text evidence="10">Belongs to the dynein light chain family.</text>
</comment>
<dbReference type="SMART" id="SM01375">
    <property type="entry name" value="Dynein_light"/>
    <property type="match status" value="1"/>
</dbReference>
<name>A0AAU9IQM0_9CILI</name>
<protein>
    <recommendedName>
        <fullName evidence="10">Dynein light chain</fullName>
    </recommendedName>
</protein>
<keyword evidence="10" id="KW-0243">Dynein</keyword>
<evidence type="ECO:0000256" key="5">
    <source>
        <dbReference type="ARBA" id="ARBA00022701"/>
    </source>
</evidence>
<keyword evidence="9" id="KW-0539">Nucleus</keyword>
<dbReference type="GO" id="GO:0015031">
    <property type="term" value="P:protein transport"/>
    <property type="evidence" value="ECO:0007669"/>
    <property type="project" value="UniProtKB-KW"/>
</dbReference>
<dbReference type="PANTHER" id="PTHR11886:SF35">
    <property type="entry name" value="DYNEIN LIGHT CHAIN"/>
    <property type="match status" value="1"/>
</dbReference>
<evidence type="ECO:0000256" key="2">
    <source>
        <dbReference type="ARBA" id="ARBA00004245"/>
    </source>
</evidence>
<dbReference type="GO" id="GO:0005868">
    <property type="term" value="C:cytoplasmic dynein complex"/>
    <property type="evidence" value="ECO:0007669"/>
    <property type="project" value="TreeGrafter"/>
</dbReference>
<dbReference type="AlphaFoldDB" id="A0AAU9IQM0"/>
<evidence type="ECO:0000256" key="6">
    <source>
        <dbReference type="ARBA" id="ARBA00022816"/>
    </source>
</evidence>
<dbReference type="GO" id="GO:0051028">
    <property type="term" value="P:mRNA transport"/>
    <property type="evidence" value="ECO:0007669"/>
    <property type="project" value="UniProtKB-KW"/>
</dbReference>
<proteinExistence type="inferred from homology"/>
<dbReference type="PANTHER" id="PTHR11886">
    <property type="entry name" value="DYNEIN LIGHT CHAIN"/>
    <property type="match status" value="1"/>
</dbReference>
<reference evidence="11" key="1">
    <citation type="submission" date="2021-09" db="EMBL/GenBank/DDBJ databases">
        <authorList>
            <consortium name="AG Swart"/>
            <person name="Singh M."/>
            <person name="Singh A."/>
            <person name="Seah K."/>
            <person name="Emmerich C."/>
        </authorList>
    </citation>
    <scope>NUCLEOTIDE SEQUENCE</scope>
    <source>
        <strain evidence="11">ATCC30299</strain>
    </source>
</reference>
<keyword evidence="8 10" id="KW-0206">Cytoskeleton</keyword>
<dbReference type="SUPFAM" id="SSF54648">
    <property type="entry name" value="DLC"/>
    <property type="match status" value="1"/>
</dbReference>
<evidence type="ECO:0000256" key="4">
    <source>
        <dbReference type="ARBA" id="ARBA00022490"/>
    </source>
</evidence>
<dbReference type="InterPro" id="IPR001372">
    <property type="entry name" value="Dynein_light_chain_typ-1/2"/>
</dbReference>
<dbReference type="Pfam" id="PF01221">
    <property type="entry name" value="Dynein_light"/>
    <property type="match status" value="1"/>
</dbReference>
<dbReference type="EMBL" id="CAJZBQ010000013">
    <property type="protein sequence ID" value="CAG9315447.1"/>
    <property type="molecule type" value="Genomic_DNA"/>
</dbReference>
<dbReference type="Proteomes" id="UP001162131">
    <property type="component" value="Unassembled WGS sequence"/>
</dbReference>
<dbReference type="InterPro" id="IPR037177">
    <property type="entry name" value="DLC_sf"/>
</dbReference>
<gene>
    <name evidence="11" type="ORF">BSTOLATCC_MIC13217</name>
</gene>
<dbReference type="FunFam" id="3.30.740.10:FF:000005">
    <property type="entry name" value="Dynein light chain"/>
    <property type="match status" value="1"/>
</dbReference>
<dbReference type="GO" id="GO:0005634">
    <property type="term" value="C:nucleus"/>
    <property type="evidence" value="ECO:0007669"/>
    <property type="project" value="UniProtKB-SubCell"/>
</dbReference>
<comment type="caution">
    <text evidence="11">The sequence shown here is derived from an EMBL/GenBank/DDBJ whole genome shotgun (WGS) entry which is preliminary data.</text>
</comment>